<reference evidence="1" key="1">
    <citation type="submission" date="2021-10" db="EMBL/GenBank/DDBJ databases">
        <title>Melipona bicolor Genome sequencing and assembly.</title>
        <authorList>
            <person name="Araujo N.S."/>
            <person name="Arias M.C."/>
        </authorList>
    </citation>
    <scope>NUCLEOTIDE SEQUENCE</scope>
    <source>
        <strain evidence="1">USP_2M_L1-L4_2017</strain>
        <tissue evidence="1">Whole body</tissue>
    </source>
</reference>
<dbReference type="EMBL" id="JAHYIQ010000045">
    <property type="protein sequence ID" value="KAK1118104.1"/>
    <property type="molecule type" value="Genomic_DNA"/>
</dbReference>
<proteinExistence type="predicted"/>
<protein>
    <submittedName>
        <fullName evidence="1">Uncharacterized protein</fullName>
    </submittedName>
</protein>
<organism evidence="1 2">
    <name type="scientific">Melipona bicolor</name>
    <dbReference type="NCBI Taxonomy" id="60889"/>
    <lineage>
        <taxon>Eukaryota</taxon>
        <taxon>Metazoa</taxon>
        <taxon>Ecdysozoa</taxon>
        <taxon>Arthropoda</taxon>
        <taxon>Hexapoda</taxon>
        <taxon>Insecta</taxon>
        <taxon>Pterygota</taxon>
        <taxon>Neoptera</taxon>
        <taxon>Endopterygota</taxon>
        <taxon>Hymenoptera</taxon>
        <taxon>Apocrita</taxon>
        <taxon>Aculeata</taxon>
        <taxon>Apoidea</taxon>
        <taxon>Anthophila</taxon>
        <taxon>Apidae</taxon>
        <taxon>Melipona</taxon>
    </lineage>
</organism>
<gene>
    <name evidence="1" type="ORF">K0M31_015380</name>
</gene>
<evidence type="ECO:0000313" key="1">
    <source>
        <dbReference type="EMBL" id="KAK1118104.1"/>
    </source>
</evidence>
<sequence>MGDRIDSTEESSVVNLLYGKCQLPDSQFRPIVREIWEQVAYASPSLEDEDLHKTSQQGQLKVKEKMQRLLLNSTSKLLKIRIHRLGKSDELKTTRARRCTPFTNYRRRNSSTKRGIVFPLRSFGLFAVLLPENLSFAGFLSDIAVKVLVAPFPDDSRTLLNRRVKRRKIAKACSRRKLEKEEKFRKAQKKRQTIRTVEEDESWKVESLKNGELEDRKD</sequence>
<dbReference type="Proteomes" id="UP001177670">
    <property type="component" value="Unassembled WGS sequence"/>
</dbReference>
<dbReference type="AlphaFoldDB" id="A0AA40FFN1"/>
<accession>A0AA40FFN1</accession>
<evidence type="ECO:0000313" key="2">
    <source>
        <dbReference type="Proteomes" id="UP001177670"/>
    </source>
</evidence>
<name>A0AA40FFN1_9HYME</name>
<comment type="caution">
    <text evidence="1">The sequence shown here is derived from an EMBL/GenBank/DDBJ whole genome shotgun (WGS) entry which is preliminary data.</text>
</comment>
<keyword evidence="2" id="KW-1185">Reference proteome</keyword>